<organism evidence="2">
    <name type="scientific">Lepeophtheirus salmonis</name>
    <name type="common">Salmon louse</name>
    <name type="synonym">Caligus salmonis</name>
    <dbReference type="NCBI Taxonomy" id="72036"/>
    <lineage>
        <taxon>Eukaryota</taxon>
        <taxon>Metazoa</taxon>
        <taxon>Ecdysozoa</taxon>
        <taxon>Arthropoda</taxon>
        <taxon>Crustacea</taxon>
        <taxon>Multicrustacea</taxon>
        <taxon>Hexanauplia</taxon>
        <taxon>Copepoda</taxon>
        <taxon>Siphonostomatoida</taxon>
        <taxon>Caligidae</taxon>
        <taxon>Lepeophtheirus</taxon>
    </lineage>
</organism>
<evidence type="ECO:0000313" key="2">
    <source>
        <dbReference type="EMBL" id="CDW49720.1"/>
    </source>
</evidence>
<name>A0A0K2VH62_LEPSM</name>
<feature type="compositionally biased region" description="Low complexity" evidence="1">
    <location>
        <begin position="1"/>
        <end position="16"/>
    </location>
</feature>
<sequence>MLTHSNLSPNNNNNNETNEDDSHIRSEVTTEF</sequence>
<protein>
    <submittedName>
        <fullName evidence="2">Uncharacterized protein</fullName>
    </submittedName>
</protein>
<dbReference type="AlphaFoldDB" id="A0A0K2VH62"/>
<proteinExistence type="predicted"/>
<feature type="region of interest" description="Disordered" evidence="1">
    <location>
        <begin position="1"/>
        <end position="32"/>
    </location>
</feature>
<accession>A0A0K2VH62</accession>
<feature type="compositionally biased region" description="Basic and acidic residues" evidence="1">
    <location>
        <begin position="20"/>
        <end position="32"/>
    </location>
</feature>
<evidence type="ECO:0000256" key="1">
    <source>
        <dbReference type="SAM" id="MobiDB-lite"/>
    </source>
</evidence>
<dbReference type="EMBL" id="HACA01032359">
    <property type="protein sequence ID" value="CDW49720.1"/>
    <property type="molecule type" value="Transcribed_RNA"/>
</dbReference>
<reference evidence="2" key="1">
    <citation type="submission" date="2014-05" db="EMBL/GenBank/DDBJ databases">
        <authorList>
            <person name="Chronopoulou M."/>
        </authorList>
    </citation>
    <scope>NUCLEOTIDE SEQUENCE</scope>
    <source>
        <tissue evidence="2">Whole organism</tissue>
    </source>
</reference>
<gene>
    <name evidence="2" type="primary">GPRNNA1</name>
</gene>